<proteinExistence type="predicted"/>
<keyword evidence="2" id="KW-1185">Reference proteome</keyword>
<dbReference type="Proteomes" id="UP001272242">
    <property type="component" value="Unassembled WGS sequence"/>
</dbReference>
<reference evidence="2" key="1">
    <citation type="journal article" date="2023" name="Mar. Drugs">
        <title>Gemmata algarum, a Novel Planctomycete Isolated from an Algal Mat, Displays Antimicrobial Activity.</title>
        <authorList>
            <person name="Kumar G."/>
            <person name="Kallscheuer N."/>
            <person name="Kashif M."/>
            <person name="Ahamad S."/>
            <person name="Jagadeeshwari U."/>
            <person name="Pannikurungottu S."/>
            <person name="Haufschild T."/>
            <person name="Kabuu M."/>
            <person name="Sasikala C."/>
            <person name="Jogler C."/>
            <person name="Ramana C."/>
        </authorList>
    </citation>
    <scope>NUCLEOTIDE SEQUENCE [LARGE SCALE GENOMIC DNA]</scope>
    <source>
        <strain evidence="2">JC673</strain>
    </source>
</reference>
<dbReference type="RefSeq" id="WP_320685505.1">
    <property type="nucleotide sequence ID" value="NZ_JAXBLV010000040.1"/>
</dbReference>
<protein>
    <submittedName>
        <fullName evidence="1">Uncharacterized protein</fullName>
    </submittedName>
</protein>
<sequence>MRVPPPEAEHDPSRRRHRCRLAAVAGAEGQPAVAKKATADDVLKEWKPKVAGKGKAFEATGGSPKEAPDVGALSFRLEGWTFEEVWNFYADKCGVEHRYKEKTIHIVTGAGKKGSYVISDRLTSLNADATRAVSVFLLKADGYTATVSFHPSPDGKSILGSIAVVLK</sequence>
<evidence type="ECO:0000313" key="1">
    <source>
        <dbReference type="EMBL" id="MDY3558607.1"/>
    </source>
</evidence>
<comment type="caution">
    <text evidence="1">The sequence shown here is derived from an EMBL/GenBank/DDBJ whole genome shotgun (WGS) entry which is preliminary data.</text>
</comment>
<name>A0ABU5ETF9_9BACT</name>
<gene>
    <name evidence="1" type="ORF">R5W23_005746</name>
</gene>
<accession>A0ABU5ETF9</accession>
<dbReference type="EMBL" id="JAXBLV010000040">
    <property type="protein sequence ID" value="MDY3558607.1"/>
    <property type="molecule type" value="Genomic_DNA"/>
</dbReference>
<evidence type="ECO:0000313" key="2">
    <source>
        <dbReference type="Proteomes" id="UP001272242"/>
    </source>
</evidence>
<organism evidence="1 2">
    <name type="scientific">Gemmata algarum</name>
    <dbReference type="NCBI Taxonomy" id="2975278"/>
    <lineage>
        <taxon>Bacteria</taxon>
        <taxon>Pseudomonadati</taxon>
        <taxon>Planctomycetota</taxon>
        <taxon>Planctomycetia</taxon>
        <taxon>Gemmatales</taxon>
        <taxon>Gemmataceae</taxon>
        <taxon>Gemmata</taxon>
    </lineage>
</organism>